<accession>A0ABW3M2J0</accession>
<gene>
    <name evidence="2" type="ORF">ACFQ1S_04430</name>
</gene>
<name>A0ABW3M2J0_9PSEU</name>
<reference evidence="3" key="1">
    <citation type="journal article" date="2019" name="Int. J. Syst. Evol. Microbiol.">
        <title>The Global Catalogue of Microorganisms (GCM) 10K type strain sequencing project: providing services to taxonomists for standard genome sequencing and annotation.</title>
        <authorList>
            <consortium name="The Broad Institute Genomics Platform"/>
            <consortium name="The Broad Institute Genome Sequencing Center for Infectious Disease"/>
            <person name="Wu L."/>
            <person name="Ma J."/>
        </authorList>
    </citation>
    <scope>NUCLEOTIDE SEQUENCE [LARGE SCALE GENOMIC DNA]</scope>
    <source>
        <strain evidence="3">JCM 31486</strain>
    </source>
</reference>
<proteinExistence type="predicted"/>
<feature type="signal peptide" evidence="1">
    <location>
        <begin position="1"/>
        <end position="27"/>
    </location>
</feature>
<keyword evidence="1" id="KW-0732">Signal</keyword>
<evidence type="ECO:0000313" key="3">
    <source>
        <dbReference type="Proteomes" id="UP001597045"/>
    </source>
</evidence>
<evidence type="ECO:0000256" key="1">
    <source>
        <dbReference type="SAM" id="SignalP"/>
    </source>
</evidence>
<organism evidence="2 3">
    <name type="scientific">Kibdelosporangium lantanae</name>
    <dbReference type="NCBI Taxonomy" id="1497396"/>
    <lineage>
        <taxon>Bacteria</taxon>
        <taxon>Bacillati</taxon>
        <taxon>Actinomycetota</taxon>
        <taxon>Actinomycetes</taxon>
        <taxon>Pseudonocardiales</taxon>
        <taxon>Pseudonocardiaceae</taxon>
        <taxon>Kibdelosporangium</taxon>
    </lineage>
</organism>
<evidence type="ECO:0000313" key="2">
    <source>
        <dbReference type="EMBL" id="MFD1044896.1"/>
    </source>
</evidence>
<dbReference type="EMBL" id="JBHTIS010000153">
    <property type="protein sequence ID" value="MFD1044896.1"/>
    <property type="molecule type" value="Genomic_DNA"/>
</dbReference>
<feature type="chain" id="PRO_5045615128" evidence="1">
    <location>
        <begin position="28"/>
        <end position="121"/>
    </location>
</feature>
<protein>
    <submittedName>
        <fullName evidence="2">Peptidase inhibitor family I36 protein</fullName>
    </submittedName>
</protein>
<sequence>MNKLVQRGLVTTGLVITTALGTVAAAAADGSSKCDPGEFCLWAGDNYKGKAVRHTLETANPEQCIPLGGLEAHSLVNRMRKDVTVYQGETCSTEADFTTYPGGGTYAPSAPFVVRAIQVWN</sequence>
<dbReference type="Proteomes" id="UP001597045">
    <property type="component" value="Unassembled WGS sequence"/>
</dbReference>
<comment type="caution">
    <text evidence="2">The sequence shown here is derived from an EMBL/GenBank/DDBJ whole genome shotgun (WGS) entry which is preliminary data.</text>
</comment>
<keyword evidence="3" id="KW-1185">Reference proteome</keyword>
<dbReference type="Pfam" id="PF03995">
    <property type="entry name" value="Inhibitor_I36"/>
    <property type="match status" value="1"/>
</dbReference>